<reference evidence="3" key="2">
    <citation type="submission" date="2013-04" db="UniProtKB">
        <authorList>
            <consortium name="EnsemblPlants"/>
        </authorList>
    </citation>
    <scope>IDENTIFICATION</scope>
</reference>
<keyword evidence="1" id="KW-0547">Nucleotide-binding</keyword>
<evidence type="ECO:0000256" key="1">
    <source>
        <dbReference type="ARBA" id="ARBA00022741"/>
    </source>
</evidence>
<dbReference type="eggNOG" id="ENOG502RMXX">
    <property type="taxonomic scope" value="Eukaryota"/>
</dbReference>
<evidence type="ECO:0008006" key="5">
    <source>
        <dbReference type="Google" id="ProtNLM"/>
    </source>
</evidence>
<dbReference type="Gene3D" id="1.10.510.10">
    <property type="entry name" value="Transferase(Phosphotransferase) domain 1"/>
    <property type="match status" value="1"/>
</dbReference>
<evidence type="ECO:0000313" key="3">
    <source>
        <dbReference type="EnsemblPlants" id="OB08G18810.1"/>
    </source>
</evidence>
<keyword evidence="2" id="KW-0067">ATP-binding</keyword>
<dbReference type="HOGENOM" id="CLU_000288_21_4_1"/>
<dbReference type="InterPro" id="IPR045274">
    <property type="entry name" value="WAK-like"/>
</dbReference>
<organism evidence="3">
    <name type="scientific">Oryza brachyantha</name>
    <name type="common">malo sina</name>
    <dbReference type="NCBI Taxonomy" id="4533"/>
    <lineage>
        <taxon>Eukaryota</taxon>
        <taxon>Viridiplantae</taxon>
        <taxon>Streptophyta</taxon>
        <taxon>Embryophyta</taxon>
        <taxon>Tracheophyta</taxon>
        <taxon>Spermatophyta</taxon>
        <taxon>Magnoliopsida</taxon>
        <taxon>Liliopsida</taxon>
        <taxon>Poales</taxon>
        <taxon>Poaceae</taxon>
        <taxon>BOP clade</taxon>
        <taxon>Oryzoideae</taxon>
        <taxon>Oryzeae</taxon>
        <taxon>Oryzinae</taxon>
        <taxon>Oryza</taxon>
    </lineage>
</organism>
<accession>J3MS02</accession>
<dbReference type="PANTHER" id="PTHR27005:SF214">
    <property type="entry name" value="OS08G0501600 PROTEIN"/>
    <property type="match status" value="1"/>
</dbReference>
<dbReference type="GO" id="GO:0004674">
    <property type="term" value="F:protein serine/threonine kinase activity"/>
    <property type="evidence" value="ECO:0007669"/>
    <property type="project" value="TreeGrafter"/>
</dbReference>
<dbReference type="EnsemblPlants" id="OB08G18810.1">
    <property type="protein sequence ID" value="OB08G18810.1"/>
    <property type="gene ID" value="OB08G18810"/>
</dbReference>
<dbReference type="STRING" id="4533.J3MS02"/>
<name>J3MS02_ORYBR</name>
<proteinExistence type="predicted"/>
<keyword evidence="4" id="KW-1185">Reference proteome</keyword>
<reference evidence="3" key="1">
    <citation type="journal article" date="2013" name="Nat. Commun.">
        <title>Whole-genome sequencing of Oryza brachyantha reveals mechanisms underlying Oryza genome evolution.</title>
        <authorList>
            <person name="Chen J."/>
            <person name="Huang Q."/>
            <person name="Gao D."/>
            <person name="Wang J."/>
            <person name="Lang Y."/>
            <person name="Liu T."/>
            <person name="Li B."/>
            <person name="Bai Z."/>
            <person name="Luis Goicoechea J."/>
            <person name="Liang C."/>
            <person name="Chen C."/>
            <person name="Zhang W."/>
            <person name="Sun S."/>
            <person name="Liao Y."/>
            <person name="Zhang X."/>
            <person name="Yang L."/>
            <person name="Song C."/>
            <person name="Wang M."/>
            <person name="Shi J."/>
            <person name="Liu G."/>
            <person name="Liu J."/>
            <person name="Zhou H."/>
            <person name="Zhou W."/>
            <person name="Yu Q."/>
            <person name="An N."/>
            <person name="Chen Y."/>
            <person name="Cai Q."/>
            <person name="Wang B."/>
            <person name="Liu B."/>
            <person name="Min J."/>
            <person name="Huang Y."/>
            <person name="Wu H."/>
            <person name="Li Z."/>
            <person name="Zhang Y."/>
            <person name="Yin Y."/>
            <person name="Song W."/>
            <person name="Jiang J."/>
            <person name="Jackson S.A."/>
            <person name="Wing R.A."/>
            <person name="Wang J."/>
            <person name="Chen M."/>
        </authorList>
    </citation>
    <scope>NUCLEOTIDE SEQUENCE [LARGE SCALE GENOMIC DNA]</scope>
    <source>
        <strain evidence="3">cv. IRGC 101232</strain>
    </source>
</reference>
<dbReference type="GO" id="GO:0007166">
    <property type="term" value="P:cell surface receptor signaling pathway"/>
    <property type="evidence" value="ECO:0007669"/>
    <property type="project" value="InterPro"/>
</dbReference>
<protein>
    <recommendedName>
        <fullName evidence="5">Serine-threonine/tyrosine-protein kinase catalytic domain-containing protein</fullName>
    </recommendedName>
</protein>
<dbReference type="PANTHER" id="PTHR27005">
    <property type="entry name" value="WALL-ASSOCIATED RECEPTOR KINASE-LIKE 21"/>
    <property type="match status" value="1"/>
</dbReference>
<dbReference type="AlphaFoldDB" id="J3MS02"/>
<sequence length="134" mass="14964">MLVELLTRKKPSVYISPEGIGLVAHFTMLLNQDEVCDILDGQVIEEGEDEVQQIVAIAAICLRVKGDDRPTMRNVEMKLQGLQGNSNNNIGMQEQIHELYGLTFQYGNGDANDNCRSRQHSMGEEMVLSASLQR</sequence>
<dbReference type="GO" id="GO:0005886">
    <property type="term" value="C:plasma membrane"/>
    <property type="evidence" value="ECO:0007669"/>
    <property type="project" value="TreeGrafter"/>
</dbReference>
<dbReference type="GO" id="GO:0005524">
    <property type="term" value="F:ATP binding"/>
    <property type="evidence" value="ECO:0007669"/>
    <property type="project" value="UniProtKB-KW"/>
</dbReference>
<evidence type="ECO:0000313" key="4">
    <source>
        <dbReference type="Proteomes" id="UP000006038"/>
    </source>
</evidence>
<dbReference type="Proteomes" id="UP000006038">
    <property type="component" value="Chromosome 8"/>
</dbReference>
<dbReference type="Gramene" id="OB08G18810.1">
    <property type="protein sequence ID" value="OB08G18810.1"/>
    <property type="gene ID" value="OB08G18810"/>
</dbReference>
<evidence type="ECO:0000256" key="2">
    <source>
        <dbReference type="ARBA" id="ARBA00022840"/>
    </source>
</evidence>